<keyword evidence="2" id="KW-1185">Reference proteome</keyword>
<reference evidence="1" key="1">
    <citation type="submission" date="2023-04" db="EMBL/GenBank/DDBJ databases">
        <authorList>
            <person name="Vijverberg K."/>
            <person name="Xiong W."/>
            <person name="Schranz E."/>
        </authorList>
    </citation>
    <scope>NUCLEOTIDE SEQUENCE</scope>
</reference>
<gene>
    <name evidence="1" type="ORF">LSALG_LOCUS11164</name>
</gene>
<name>A0AA35YEH8_LACSI</name>
<dbReference type="AlphaFoldDB" id="A0AA35YEH8"/>
<organism evidence="1 2">
    <name type="scientific">Lactuca saligna</name>
    <name type="common">Willowleaf lettuce</name>
    <dbReference type="NCBI Taxonomy" id="75948"/>
    <lineage>
        <taxon>Eukaryota</taxon>
        <taxon>Viridiplantae</taxon>
        <taxon>Streptophyta</taxon>
        <taxon>Embryophyta</taxon>
        <taxon>Tracheophyta</taxon>
        <taxon>Spermatophyta</taxon>
        <taxon>Magnoliopsida</taxon>
        <taxon>eudicotyledons</taxon>
        <taxon>Gunneridae</taxon>
        <taxon>Pentapetalae</taxon>
        <taxon>asterids</taxon>
        <taxon>campanulids</taxon>
        <taxon>Asterales</taxon>
        <taxon>Asteraceae</taxon>
        <taxon>Cichorioideae</taxon>
        <taxon>Cichorieae</taxon>
        <taxon>Lactucinae</taxon>
        <taxon>Lactuca</taxon>
    </lineage>
</organism>
<dbReference type="Proteomes" id="UP001177003">
    <property type="component" value="Chromosome 2"/>
</dbReference>
<evidence type="ECO:0000313" key="1">
    <source>
        <dbReference type="EMBL" id="CAI9270873.1"/>
    </source>
</evidence>
<evidence type="ECO:0000313" key="2">
    <source>
        <dbReference type="Proteomes" id="UP001177003"/>
    </source>
</evidence>
<proteinExistence type="predicted"/>
<dbReference type="EMBL" id="OX465078">
    <property type="protein sequence ID" value="CAI9270873.1"/>
    <property type="molecule type" value="Genomic_DNA"/>
</dbReference>
<protein>
    <submittedName>
        <fullName evidence="1">Uncharacterized protein</fullName>
    </submittedName>
</protein>
<sequence>MPPLFSISCCRRCFVHGGIRFSVTTTAATRLDSVTRVAALAIADCRRGAPVIANHRLQPPTLLLSPVFRSCFDHHQSPPLRLLPMKRVFEPYCVFKLCLASMGCMSDFGHKTHRHHREVVATTIVVKCNKRKSNEKKIENHHLRAVAAATGRRVGWRCALPLVIDSFGVLETLMGSKEL</sequence>
<accession>A0AA35YEH8</accession>